<organism evidence="3 5">
    <name type="scientific">Eggerthella sinensis</name>
    <dbReference type="NCBI Taxonomy" id="242230"/>
    <lineage>
        <taxon>Bacteria</taxon>
        <taxon>Bacillati</taxon>
        <taxon>Actinomycetota</taxon>
        <taxon>Coriobacteriia</taxon>
        <taxon>Eggerthellales</taxon>
        <taxon>Eggerthellaceae</taxon>
        <taxon>Eggerthella</taxon>
    </lineage>
</organism>
<proteinExistence type="predicted"/>
<gene>
    <name evidence="2" type="ORF">C1876_00535</name>
    <name evidence="3" type="ORF">DMP09_03060</name>
</gene>
<reference evidence="5" key="2">
    <citation type="submission" date="2018-05" db="EMBL/GenBank/DDBJ databases">
        <title>Genome Sequencing of selected type strains of the family Eggerthellaceae.</title>
        <authorList>
            <person name="Danylec N."/>
            <person name="Stoll D.A."/>
            <person name="Doetsch A."/>
            <person name="Huch M."/>
        </authorList>
    </citation>
    <scope>NUCLEOTIDE SEQUENCE [LARGE SCALE GENOMIC DNA]</scope>
    <source>
        <strain evidence="5">DSM 16107</strain>
    </source>
</reference>
<dbReference type="Gene3D" id="1.10.3480.10">
    <property type="entry name" value="TorD-like"/>
    <property type="match status" value="1"/>
</dbReference>
<dbReference type="PANTHER" id="PTHR34227:SF13">
    <property type="entry name" value="TAT PROOFREADING CHAPERONE DMSD-RELATED"/>
    <property type="match status" value="1"/>
</dbReference>
<comment type="caution">
    <text evidence="3">The sequence shown here is derived from an EMBL/GenBank/DDBJ whole genome shotgun (WGS) entry which is preliminary data.</text>
</comment>
<evidence type="ECO:0000313" key="5">
    <source>
        <dbReference type="Proteomes" id="UP000270112"/>
    </source>
</evidence>
<dbReference type="SUPFAM" id="SSF89155">
    <property type="entry name" value="TorD-like"/>
    <property type="match status" value="1"/>
</dbReference>
<reference evidence="3" key="3">
    <citation type="journal article" date="2019" name="Microbiol. Resour. Announc.">
        <title>Draft Genome Sequences of Type Strains of Gordonibacter faecihominis, Paraeggerthella hongkongensis, Parvibacter caecicola,Slackia equolifaciens, Slackia faecicanis, and Slackia isoflavoniconvertens.</title>
        <authorList>
            <person name="Danylec N."/>
            <person name="Stoll D.A."/>
            <person name="Dotsch A."/>
            <person name="Huch M."/>
        </authorList>
    </citation>
    <scope>NUCLEOTIDE SEQUENCE</scope>
    <source>
        <strain evidence="3">DSM 16107</strain>
    </source>
</reference>
<reference evidence="2 4" key="1">
    <citation type="journal article" date="2018" name="Elife">
        <title>Discovery and characterization of a prevalent human gut bacterial enzyme sufficient for the inactivation of a family of plant toxins.</title>
        <authorList>
            <person name="Koppel N."/>
            <person name="Bisanz J.E."/>
            <person name="Pandelia M.E."/>
            <person name="Turnbaugh P.J."/>
            <person name="Balskus E.P."/>
        </authorList>
    </citation>
    <scope>NUCLEOTIDE SEQUENCE [LARGE SCALE GENOMIC DNA]</scope>
    <source>
        <strain evidence="2 4">DSM 16107</strain>
    </source>
</reference>
<dbReference type="Pfam" id="PF02613">
    <property type="entry name" value="Nitrate_red_del"/>
    <property type="match status" value="1"/>
</dbReference>
<protein>
    <submittedName>
        <fullName evidence="3">Molecular chaperone TorD</fullName>
    </submittedName>
</protein>
<dbReference type="InterPro" id="IPR050289">
    <property type="entry name" value="TorD/DmsD_chaperones"/>
</dbReference>
<evidence type="ECO:0000313" key="4">
    <source>
        <dbReference type="Proteomes" id="UP000253817"/>
    </source>
</evidence>
<accession>A0A3N0J141</accession>
<evidence type="ECO:0000313" key="2">
    <source>
        <dbReference type="EMBL" id="RDB71824.1"/>
    </source>
</evidence>
<dbReference type="Proteomes" id="UP000253817">
    <property type="component" value="Unassembled WGS sequence"/>
</dbReference>
<dbReference type="AlphaFoldDB" id="A0A3N0J141"/>
<dbReference type="EMBL" id="QICC01000006">
    <property type="protein sequence ID" value="RNM42877.1"/>
    <property type="molecule type" value="Genomic_DNA"/>
</dbReference>
<keyword evidence="1" id="KW-0143">Chaperone</keyword>
<keyword evidence="4" id="KW-1185">Reference proteome</keyword>
<dbReference type="PANTHER" id="PTHR34227">
    <property type="entry name" value="CHAPERONE PROTEIN YCDY"/>
    <property type="match status" value="1"/>
</dbReference>
<evidence type="ECO:0000313" key="3">
    <source>
        <dbReference type="EMBL" id="RNM42877.1"/>
    </source>
</evidence>
<dbReference type="InterPro" id="IPR036411">
    <property type="entry name" value="TorD-like_sf"/>
</dbReference>
<dbReference type="RefSeq" id="WP_114544771.1">
    <property type="nucleotide sequence ID" value="NZ_CALJMG010000161.1"/>
</dbReference>
<name>A0A3N0J141_9ACTN</name>
<dbReference type="OrthoDB" id="9795302at2"/>
<dbReference type="InterPro" id="IPR020945">
    <property type="entry name" value="DMSO/NO3_reduct_chaperone"/>
</dbReference>
<sequence>MNANYDRETLAGAQLCFALASRLLYCEPDDAELTAQAEERLFAEAPFGMEHPQVREGLAAMDAWCADAAAEGPDARAERFAALRREWFRLFVGAGAPDAPSWESFYVDPNSQLFSVHTLEVRAWYQRYGLELERLHAEPDDNLGLMLGFVGHLIDLEGEATAAGDEARARTLADDQEAFVAEHVLPWLSAWRYSALKHATSAYFRGAAAFVFGLCACYAERFGIVFDEDAQAFKRAIR</sequence>
<evidence type="ECO:0000256" key="1">
    <source>
        <dbReference type="ARBA" id="ARBA00023186"/>
    </source>
</evidence>
<dbReference type="EMBL" id="PPTT01000001">
    <property type="protein sequence ID" value="RDB71824.1"/>
    <property type="molecule type" value="Genomic_DNA"/>
</dbReference>
<dbReference type="Proteomes" id="UP000270112">
    <property type="component" value="Unassembled WGS sequence"/>
</dbReference>